<evidence type="ECO:0000256" key="1">
    <source>
        <dbReference type="SAM" id="MobiDB-lite"/>
    </source>
</evidence>
<feature type="region of interest" description="Disordered" evidence="1">
    <location>
        <begin position="20"/>
        <end position="142"/>
    </location>
</feature>
<dbReference type="AlphaFoldDB" id="A0A1D1UU34"/>
<reference evidence="2 3" key="1">
    <citation type="journal article" date="2016" name="Nat. Commun.">
        <title>Extremotolerant tardigrade genome and improved radiotolerance of human cultured cells by tardigrade-unique protein.</title>
        <authorList>
            <person name="Hashimoto T."/>
            <person name="Horikawa D.D."/>
            <person name="Saito Y."/>
            <person name="Kuwahara H."/>
            <person name="Kozuka-Hata H."/>
            <person name="Shin-I T."/>
            <person name="Minakuchi Y."/>
            <person name="Ohishi K."/>
            <person name="Motoyama A."/>
            <person name="Aizu T."/>
            <person name="Enomoto A."/>
            <person name="Kondo K."/>
            <person name="Tanaka S."/>
            <person name="Hara Y."/>
            <person name="Koshikawa S."/>
            <person name="Sagara H."/>
            <person name="Miura T."/>
            <person name="Yokobori S."/>
            <person name="Miyagawa K."/>
            <person name="Suzuki Y."/>
            <person name="Kubo T."/>
            <person name="Oyama M."/>
            <person name="Kohara Y."/>
            <person name="Fujiyama A."/>
            <person name="Arakawa K."/>
            <person name="Katayama T."/>
            <person name="Toyoda A."/>
            <person name="Kunieda T."/>
        </authorList>
    </citation>
    <scope>NUCLEOTIDE SEQUENCE [LARGE SCALE GENOMIC DNA]</scope>
    <source>
        <strain evidence="2 3">YOKOZUNA-1</strain>
    </source>
</reference>
<organism evidence="2 3">
    <name type="scientific">Ramazzottius varieornatus</name>
    <name type="common">Water bear</name>
    <name type="synonym">Tardigrade</name>
    <dbReference type="NCBI Taxonomy" id="947166"/>
    <lineage>
        <taxon>Eukaryota</taxon>
        <taxon>Metazoa</taxon>
        <taxon>Ecdysozoa</taxon>
        <taxon>Tardigrada</taxon>
        <taxon>Eutardigrada</taxon>
        <taxon>Parachela</taxon>
        <taxon>Hypsibioidea</taxon>
        <taxon>Ramazzottiidae</taxon>
        <taxon>Ramazzottius</taxon>
    </lineage>
</organism>
<comment type="caution">
    <text evidence="2">The sequence shown here is derived from an EMBL/GenBank/DDBJ whole genome shotgun (WGS) entry which is preliminary data.</text>
</comment>
<feature type="compositionally biased region" description="Polar residues" evidence="1">
    <location>
        <begin position="41"/>
        <end position="53"/>
    </location>
</feature>
<sequence length="183" mass="20407">MSVFQVSYTATADDKESIFRTSLRSRSGSRPPVLHRKKSSASESAILTTQSEGTPPREGSVNGGPSSSVQDGFLDNRSTINRSHSASFRDSAFESMESPSRDRSTSRFSNISTRTPLKKSSGPRRPRSAVPRSASRLSQRKHDYDATIHNETPMVSRFNQQGEMYQPVSYSWQVRGFTSHRTN</sequence>
<dbReference type="EMBL" id="BDGG01000001">
    <property type="protein sequence ID" value="GAU89688.1"/>
    <property type="molecule type" value="Genomic_DNA"/>
</dbReference>
<keyword evidence="3" id="KW-1185">Reference proteome</keyword>
<accession>A0A1D1UU34</accession>
<gene>
    <name evidence="2" type="primary">RvY_02207-1</name>
    <name evidence="2" type="synonym">RvY_02207.1</name>
    <name evidence="2" type="ORF">RvY_02207</name>
</gene>
<protein>
    <submittedName>
        <fullName evidence="2">Uncharacterized protein</fullName>
    </submittedName>
</protein>
<evidence type="ECO:0000313" key="2">
    <source>
        <dbReference type="EMBL" id="GAU89688.1"/>
    </source>
</evidence>
<proteinExistence type="predicted"/>
<feature type="compositionally biased region" description="Polar residues" evidence="1">
    <location>
        <begin position="106"/>
        <end position="115"/>
    </location>
</feature>
<evidence type="ECO:0000313" key="3">
    <source>
        <dbReference type="Proteomes" id="UP000186922"/>
    </source>
</evidence>
<dbReference type="Proteomes" id="UP000186922">
    <property type="component" value="Unassembled WGS sequence"/>
</dbReference>
<name>A0A1D1UU34_RAMVA</name>
<feature type="compositionally biased region" description="Polar residues" evidence="1">
    <location>
        <begin position="63"/>
        <end position="88"/>
    </location>
</feature>